<evidence type="ECO:0000313" key="2">
    <source>
        <dbReference type="EMBL" id="OAF61577.1"/>
    </source>
</evidence>
<dbReference type="PANTHER" id="PTHR13887">
    <property type="entry name" value="GLUTATHIONE S-TRANSFERASE KAPPA"/>
    <property type="match status" value="1"/>
</dbReference>
<sequence length="221" mass="24651">MTTFDIEIVSDLVCPWCYIGYRRLQKAIAMYRKTYPNGSKDTFNITWKPYFLDENPPATPVSRWERMLVRIGPERAPAIAARLKDIAAGEGILLADDGVVGGTALCHVLLHLAGTISLEQQNKVAEELFHAYFVEAKDIFNAPSLVEIGVAAGMDRGAVEKGLEDGKSLEEVKKEEQENKARRGRGVPLFYLGGKTIEGAKDMEDFFEVFLQIKEGRDELP</sequence>
<dbReference type="GeneID" id="36285143"/>
<dbReference type="GO" id="GO:0016491">
    <property type="term" value="F:oxidoreductase activity"/>
    <property type="evidence" value="ECO:0007669"/>
    <property type="project" value="InterPro"/>
</dbReference>
<accession>A0A177AHK4</accession>
<dbReference type="SUPFAM" id="SSF52833">
    <property type="entry name" value="Thioredoxin-like"/>
    <property type="match status" value="1"/>
</dbReference>
<dbReference type="Pfam" id="PF01323">
    <property type="entry name" value="DSBA"/>
    <property type="match status" value="1"/>
</dbReference>
<dbReference type="InterPro" id="IPR001853">
    <property type="entry name" value="DSBA-like_thioredoxin_dom"/>
</dbReference>
<proteinExistence type="predicted"/>
<protein>
    <recommendedName>
        <fullName evidence="1">DSBA-like thioredoxin domain-containing protein</fullName>
    </recommendedName>
</protein>
<dbReference type="VEuPathDB" id="FungiDB:GMDG_01439"/>
<reference evidence="2" key="1">
    <citation type="submission" date="2016-03" db="EMBL/GenBank/DDBJ databases">
        <title>Updated assembly of Pseudogymnoascus destructans, the fungus causing white-nose syndrome of bats.</title>
        <authorList>
            <person name="Palmer J.M."/>
            <person name="Drees K.P."/>
            <person name="Foster J.T."/>
            <person name="Lindner D.L."/>
        </authorList>
    </citation>
    <scope>NUCLEOTIDE SEQUENCE [LARGE SCALE GENOMIC DNA]</scope>
    <source>
        <strain evidence="2">20631-21</strain>
    </source>
</reference>
<dbReference type="OrthoDB" id="1930760at2759"/>
<gene>
    <name evidence="2" type="ORF">VC83_02057</name>
</gene>
<organism evidence="2">
    <name type="scientific">Pseudogymnoascus destructans</name>
    <dbReference type="NCBI Taxonomy" id="655981"/>
    <lineage>
        <taxon>Eukaryota</taxon>
        <taxon>Fungi</taxon>
        <taxon>Dikarya</taxon>
        <taxon>Ascomycota</taxon>
        <taxon>Pezizomycotina</taxon>
        <taxon>Leotiomycetes</taxon>
        <taxon>Thelebolales</taxon>
        <taxon>Thelebolaceae</taxon>
        <taxon>Pseudogymnoascus</taxon>
    </lineage>
</organism>
<dbReference type="eggNOG" id="ENOG502QTH7">
    <property type="taxonomic scope" value="Eukaryota"/>
</dbReference>
<dbReference type="InterPro" id="IPR036249">
    <property type="entry name" value="Thioredoxin-like_sf"/>
</dbReference>
<dbReference type="EMBL" id="KV441389">
    <property type="protein sequence ID" value="OAF61577.1"/>
    <property type="molecule type" value="Genomic_DNA"/>
</dbReference>
<evidence type="ECO:0000259" key="1">
    <source>
        <dbReference type="Pfam" id="PF01323"/>
    </source>
</evidence>
<dbReference type="RefSeq" id="XP_024326852.1">
    <property type="nucleotide sequence ID" value="XM_024465727.1"/>
</dbReference>
<dbReference type="AlphaFoldDB" id="A0A177AHK4"/>
<dbReference type="CDD" id="cd03024">
    <property type="entry name" value="DsbA_FrnE"/>
    <property type="match status" value="1"/>
</dbReference>
<dbReference type="PANTHER" id="PTHR13887:SF41">
    <property type="entry name" value="THIOREDOXIN SUPERFAMILY PROTEIN"/>
    <property type="match status" value="1"/>
</dbReference>
<name>A0A177AHK4_9PEZI</name>
<dbReference type="Proteomes" id="UP000077154">
    <property type="component" value="Unassembled WGS sequence"/>
</dbReference>
<feature type="domain" description="DSBA-like thioredoxin" evidence="1">
    <location>
        <begin position="6"/>
        <end position="206"/>
    </location>
</feature>
<dbReference type="Gene3D" id="3.40.30.10">
    <property type="entry name" value="Glutaredoxin"/>
    <property type="match status" value="1"/>
</dbReference>